<sequence>MVRLVLAAVVSLVIPPVMPSAGRHGAVAGQGWSVDTRAPALVTAFRLRQVSNAVTTTPDGRTFIGFPRLQGEGGMSVAEAGAGNRLHPYPDAAWNAWKPGEDARRAFVRVNALRIGPDGHLWVVDTGVPGFGESLVPGGSKVVVIDVRTDKVRRVYPLDRVGHPKSHIGDLRIHRGHAYLTDAGDPGALIVLDLGTGVPRRVLEGDLSTTARRPVMAEGKPMTGPDGKPVRVNATHLEVSPDGEYLYFQPLSGPLHRVRTRWLNDPALRGRELSGRVQPWVDTPSTGGTAIDAAGNIYLSDVDRLRILRISPDREVTTVIQDRRLLWPDALWIDGAGQLWIPIAQRNRLARFQGGRSHVVLPAHIYKLKIGARPAPIGHPARPAPDEHAAGPT</sequence>
<evidence type="ECO:0000313" key="4">
    <source>
        <dbReference type="EMBL" id="SDH10882.1"/>
    </source>
</evidence>
<dbReference type="AlphaFoldDB" id="A0A1G7ZQ54"/>
<evidence type="ECO:0000256" key="2">
    <source>
        <dbReference type="ARBA" id="ARBA00022525"/>
    </source>
</evidence>
<dbReference type="InterPro" id="IPR017996">
    <property type="entry name" value="MRJP/yellow-related"/>
</dbReference>
<dbReference type="Proteomes" id="UP000199202">
    <property type="component" value="Unassembled WGS sequence"/>
</dbReference>
<protein>
    <submittedName>
        <fullName evidence="4">Sugar lactone lactonase YvrE</fullName>
    </submittedName>
</protein>
<name>A0A1G7ZQ54_9ACTN</name>
<dbReference type="EMBL" id="FNDJ01000001">
    <property type="protein sequence ID" value="SDH10882.1"/>
    <property type="molecule type" value="Genomic_DNA"/>
</dbReference>
<feature type="chain" id="PRO_5039353464" evidence="3">
    <location>
        <begin position="20"/>
        <end position="393"/>
    </location>
</feature>
<dbReference type="STRING" id="633440.SAMN05421869_101488"/>
<evidence type="ECO:0000256" key="3">
    <source>
        <dbReference type="SAM" id="SignalP"/>
    </source>
</evidence>
<keyword evidence="3" id="KW-0732">Signal</keyword>
<comment type="subcellular location">
    <subcellularLocation>
        <location evidence="1">Secreted</location>
    </subcellularLocation>
</comment>
<dbReference type="GO" id="GO:0005576">
    <property type="term" value="C:extracellular region"/>
    <property type="evidence" value="ECO:0007669"/>
    <property type="project" value="UniProtKB-SubCell"/>
</dbReference>
<evidence type="ECO:0000256" key="1">
    <source>
        <dbReference type="ARBA" id="ARBA00004613"/>
    </source>
</evidence>
<dbReference type="InterPro" id="IPR011042">
    <property type="entry name" value="6-blade_b-propeller_TolB-like"/>
</dbReference>
<accession>A0A1G7ZQ54</accession>
<dbReference type="SUPFAM" id="SSF101898">
    <property type="entry name" value="NHL repeat"/>
    <property type="match status" value="1"/>
</dbReference>
<feature type="signal peptide" evidence="3">
    <location>
        <begin position="1"/>
        <end position="19"/>
    </location>
</feature>
<reference evidence="4 5" key="1">
    <citation type="submission" date="2016-10" db="EMBL/GenBank/DDBJ databases">
        <authorList>
            <person name="de Groot N.N."/>
        </authorList>
    </citation>
    <scope>NUCLEOTIDE SEQUENCE [LARGE SCALE GENOMIC DNA]</scope>
    <source>
        <strain evidence="4 5">CGMCC 4.6533</strain>
    </source>
</reference>
<proteinExistence type="predicted"/>
<gene>
    <name evidence="4" type="ORF">SAMN05421869_101488</name>
</gene>
<evidence type="ECO:0000313" key="5">
    <source>
        <dbReference type="Proteomes" id="UP000199202"/>
    </source>
</evidence>
<dbReference type="RefSeq" id="WP_218135545.1">
    <property type="nucleotide sequence ID" value="NZ_FNDJ01000001.1"/>
</dbReference>
<dbReference type="PANTHER" id="PTHR10009:SF18">
    <property type="entry name" value="PROTEIN YELLOW-LIKE PROTEIN"/>
    <property type="match status" value="1"/>
</dbReference>
<keyword evidence="5" id="KW-1185">Reference proteome</keyword>
<dbReference type="Gene3D" id="2.120.10.30">
    <property type="entry name" value="TolB, C-terminal domain"/>
    <property type="match status" value="1"/>
</dbReference>
<dbReference type="PANTHER" id="PTHR10009">
    <property type="entry name" value="PROTEIN YELLOW-RELATED"/>
    <property type="match status" value="1"/>
</dbReference>
<organism evidence="4 5">
    <name type="scientific">Nonomuraea jiangxiensis</name>
    <dbReference type="NCBI Taxonomy" id="633440"/>
    <lineage>
        <taxon>Bacteria</taxon>
        <taxon>Bacillati</taxon>
        <taxon>Actinomycetota</taxon>
        <taxon>Actinomycetes</taxon>
        <taxon>Streptosporangiales</taxon>
        <taxon>Streptosporangiaceae</taxon>
        <taxon>Nonomuraea</taxon>
    </lineage>
</organism>
<dbReference type="Pfam" id="PF03022">
    <property type="entry name" value="MRJP"/>
    <property type="match status" value="1"/>
</dbReference>
<keyword evidence="2" id="KW-0964">Secreted</keyword>